<protein>
    <submittedName>
        <fullName evidence="2">Putative Taurine dioxygenase domain protein</fullName>
    </submittedName>
</protein>
<evidence type="ECO:0000313" key="3">
    <source>
        <dbReference type="Proteomes" id="UP000020825"/>
    </source>
</evidence>
<dbReference type="EMBL" id="JAOG01000003">
    <property type="protein sequence ID" value="EUA53559.1"/>
    <property type="molecule type" value="Genomic_DNA"/>
</dbReference>
<evidence type="ECO:0000313" key="2">
    <source>
        <dbReference type="EMBL" id="EUA53559.1"/>
    </source>
</evidence>
<name>X8CBS5_MYCIT</name>
<dbReference type="AlphaFoldDB" id="X8CBS5"/>
<organism evidence="2 3">
    <name type="scientific">Mycobacterium intracellulare 1956</name>
    <dbReference type="NCBI Taxonomy" id="1299331"/>
    <lineage>
        <taxon>Bacteria</taxon>
        <taxon>Bacillati</taxon>
        <taxon>Actinomycetota</taxon>
        <taxon>Actinomycetes</taxon>
        <taxon>Mycobacteriales</taxon>
        <taxon>Mycobacteriaceae</taxon>
        <taxon>Mycobacterium</taxon>
        <taxon>Mycobacterium avium complex (MAC)</taxon>
    </lineage>
</organism>
<gene>
    <name evidence="2" type="ORF">I550_5195</name>
</gene>
<keyword evidence="2" id="KW-0223">Dioxygenase</keyword>
<sequence length="46" mass="5131">MHLAPRDFEHLDHERVLHRITLVGDIPVGPDGRPSEPLEGQFFGAA</sequence>
<reference evidence="2 3" key="1">
    <citation type="submission" date="2013-12" db="EMBL/GenBank/DDBJ databases">
        <authorList>
            <person name="Zelazny A."/>
            <person name="Olivier K."/>
            <person name="Holland S."/>
            <person name="Lenaerts A."/>
            <person name="Ordway D."/>
            <person name="DeGroote M.A."/>
            <person name="Parker T."/>
            <person name="Sizemore C."/>
            <person name="Tallon L.J."/>
            <person name="Sadzewicz L.K."/>
            <person name="Sengamalay N."/>
            <person name="Fraser C.M."/>
            <person name="Hine E."/>
            <person name="Shefchek K.A."/>
            <person name="Das S.P."/>
            <person name="Tettelin H."/>
        </authorList>
    </citation>
    <scope>NUCLEOTIDE SEQUENCE [LARGE SCALE GENOMIC DNA]</scope>
    <source>
        <strain evidence="2 3">1956</strain>
    </source>
</reference>
<proteinExistence type="predicted"/>
<feature type="region of interest" description="Disordered" evidence="1">
    <location>
        <begin position="27"/>
        <end position="46"/>
    </location>
</feature>
<evidence type="ECO:0000256" key="1">
    <source>
        <dbReference type="SAM" id="MobiDB-lite"/>
    </source>
</evidence>
<dbReference type="Proteomes" id="UP000020825">
    <property type="component" value="Unassembled WGS sequence"/>
</dbReference>
<comment type="caution">
    <text evidence="2">The sequence shown here is derived from an EMBL/GenBank/DDBJ whole genome shotgun (WGS) entry which is preliminary data.</text>
</comment>
<dbReference type="PATRIC" id="fig|1299331.3.peg.5078"/>
<dbReference type="GO" id="GO:0051213">
    <property type="term" value="F:dioxygenase activity"/>
    <property type="evidence" value="ECO:0007669"/>
    <property type="project" value="UniProtKB-KW"/>
</dbReference>
<keyword evidence="2" id="KW-0560">Oxidoreductase</keyword>
<accession>X8CBS5</accession>